<comment type="caution">
    <text evidence="1">The sequence shown here is derived from an EMBL/GenBank/DDBJ whole genome shotgun (WGS) entry which is preliminary data.</text>
</comment>
<proteinExistence type="predicted"/>
<sequence length="129" mass="14880">MGKFLFTTLFFLMLFISHSSSSSHEIQPQKPSNSNASPSHYQVFYLKNTNNPFSRQEHIKKRAIRNRKRQNKKNQRQKQGKEMVKNNLNSRPFSVMLPKGFIPPSGSSPCHNMHPISLSFHCHLSATKP</sequence>
<dbReference type="EMBL" id="CM039439">
    <property type="protein sequence ID" value="KAI4295436.1"/>
    <property type="molecule type" value="Genomic_DNA"/>
</dbReference>
<reference evidence="1 2" key="1">
    <citation type="journal article" date="2022" name="DNA Res.">
        <title>Chromosomal-level genome assembly of the orchid tree Bauhinia variegata (Leguminosae; Cercidoideae) supports the allotetraploid origin hypothesis of Bauhinia.</title>
        <authorList>
            <person name="Zhong Y."/>
            <person name="Chen Y."/>
            <person name="Zheng D."/>
            <person name="Pang J."/>
            <person name="Liu Y."/>
            <person name="Luo S."/>
            <person name="Meng S."/>
            <person name="Qian L."/>
            <person name="Wei D."/>
            <person name="Dai S."/>
            <person name="Zhou R."/>
        </authorList>
    </citation>
    <scope>NUCLEOTIDE SEQUENCE [LARGE SCALE GENOMIC DNA]</scope>
    <source>
        <strain evidence="1">BV-YZ2020</strain>
    </source>
</reference>
<organism evidence="1 2">
    <name type="scientific">Bauhinia variegata</name>
    <name type="common">Purple orchid tree</name>
    <name type="synonym">Phanera variegata</name>
    <dbReference type="NCBI Taxonomy" id="167791"/>
    <lineage>
        <taxon>Eukaryota</taxon>
        <taxon>Viridiplantae</taxon>
        <taxon>Streptophyta</taxon>
        <taxon>Embryophyta</taxon>
        <taxon>Tracheophyta</taxon>
        <taxon>Spermatophyta</taxon>
        <taxon>Magnoliopsida</taxon>
        <taxon>eudicotyledons</taxon>
        <taxon>Gunneridae</taxon>
        <taxon>Pentapetalae</taxon>
        <taxon>rosids</taxon>
        <taxon>fabids</taxon>
        <taxon>Fabales</taxon>
        <taxon>Fabaceae</taxon>
        <taxon>Cercidoideae</taxon>
        <taxon>Cercideae</taxon>
        <taxon>Bauhiniinae</taxon>
        <taxon>Bauhinia</taxon>
    </lineage>
</organism>
<evidence type="ECO:0000313" key="1">
    <source>
        <dbReference type="EMBL" id="KAI4295436.1"/>
    </source>
</evidence>
<accession>A0ACB9KE96</accession>
<dbReference type="Proteomes" id="UP000828941">
    <property type="component" value="Chromosome 14"/>
</dbReference>
<gene>
    <name evidence="1" type="ORF">L6164_035483</name>
</gene>
<keyword evidence="2" id="KW-1185">Reference proteome</keyword>
<evidence type="ECO:0000313" key="2">
    <source>
        <dbReference type="Proteomes" id="UP000828941"/>
    </source>
</evidence>
<name>A0ACB9KE96_BAUVA</name>
<protein>
    <submittedName>
        <fullName evidence="1">Uncharacterized protein</fullName>
    </submittedName>
</protein>